<evidence type="ECO:0000313" key="11">
    <source>
        <dbReference type="Proteomes" id="UP001517367"/>
    </source>
</evidence>
<sequence length="288" mass="32038">MAKDTFLNRKHTLNCKGKLIDMSKPSVMAILNITPDSFYSKSRMASVEEALERTEKFLQAGAKFIDIGAYSSRPGATDVSETEEIERLVPVVKAINQAFPDAIISADTFRAKVAEESINAGAHIINDIAAGNLDEKMFETVAKLQVPYIMMHMKGTPQHMQNNPNYQNVSKEVFSYFSEKIKTLNQLGVKDVILDPGFGFAKTLDHNYELLRNLQIFNFFELPLLVGFSRKSMITKALNIKTEDALNGTTVLNTTALLKGANILRVHDVKEAVECVELVNRLIGSLAH</sequence>
<comment type="cofactor">
    <cofactor evidence="2">
        <name>Mg(2+)</name>
        <dbReference type="ChEBI" id="CHEBI:18420"/>
    </cofactor>
</comment>
<accession>A0ABW9JHL8</accession>
<proteinExistence type="predicted"/>
<dbReference type="NCBIfam" id="TIGR01496">
    <property type="entry name" value="DHPS"/>
    <property type="match status" value="1"/>
</dbReference>
<evidence type="ECO:0000256" key="5">
    <source>
        <dbReference type="ARBA" id="ARBA00022679"/>
    </source>
</evidence>
<protein>
    <recommendedName>
        <fullName evidence="4">dihydropteroate synthase</fullName>
        <ecNumber evidence="4">2.5.1.15</ecNumber>
    </recommendedName>
</protein>
<dbReference type="Gene3D" id="3.20.20.20">
    <property type="entry name" value="Dihydropteroate synthase-like"/>
    <property type="match status" value="1"/>
</dbReference>
<dbReference type="Proteomes" id="UP001517367">
    <property type="component" value="Unassembled WGS sequence"/>
</dbReference>
<dbReference type="CDD" id="cd00739">
    <property type="entry name" value="DHPS"/>
    <property type="match status" value="1"/>
</dbReference>
<keyword evidence="7" id="KW-0460">Magnesium</keyword>
<evidence type="ECO:0000313" key="10">
    <source>
        <dbReference type="EMBL" id="MFN0291236.1"/>
    </source>
</evidence>
<organism evidence="10 11">
    <name type="scientific">Pedobacter helvus</name>
    <dbReference type="NCBI Taxonomy" id="2563444"/>
    <lineage>
        <taxon>Bacteria</taxon>
        <taxon>Pseudomonadati</taxon>
        <taxon>Bacteroidota</taxon>
        <taxon>Sphingobacteriia</taxon>
        <taxon>Sphingobacteriales</taxon>
        <taxon>Sphingobacteriaceae</taxon>
        <taxon>Pedobacter</taxon>
    </lineage>
</organism>
<dbReference type="PROSITE" id="PS50972">
    <property type="entry name" value="PTERIN_BINDING"/>
    <property type="match status" value="1"/>
</dbReference>
<comment type="catalytic activity">
    <reaction evidence="1">
        <text>(7,8-dihydropterin-6-yl)methyl diphosphate + 4-aminobenzoate = 7,8-dihydropteroate + diphosphate</text>
        <dbReference type="Rhea" id="RHEA:19949"/>
        <dbReference type="ChEBI" id="CHEBI:17836"/>
        <dbReference type="ChEBI" id="CHEBI:17839"/>
        <dbReference type="ChEBI" id="CHEBI:33019"/>
        <dbReference type="ChEBI" id="CHEBI:72950"/>
        <dbReference type="EC" id="2.5.1.15"/>
    </reaction>
</comment>
<dbReference type="Pfam" id="PF00809">
    <property type="entry name" value="Pterin_bind"/>
    <property type="match status" value="1"/>
</dbReference>
<evidence type="ECO:0000256" key="1">
    <source>
        <dbReference type="ARBA" id="ARBA00000012"/>
    </source>
</evidence>
<keyword evidence="11" id="KW-1185">Reference proteome</keyword>
<keyword evidence="5 10" id="KW-0808">Transferase</keyword>
<gene>
    <name evidence="10" type="primary">folP</name>
    <name evidence="10" type="ORF">E5L68_007520</name>
</gene>
<dbReference type="SUPFAM" id="SSF51717">
    <property type="entry name" value="Dihydropteroate synthetase-like"/>
    <property type="match status" value="1"/>
</dbReference>
<evidence type="ECO:0000256" key="2">
    <source>
        <dbReference type="ARBA" id="ARBA00001946"/>
    </source>
</evidence>
<comment type="pathway">
    <text evidence="3">Cofactor biosynthesis; tetrahydrofolate biosynthesis; 7,8-dihydrofolate from 2-amino-4-hydroxy-6-hydroxymethyl-7,8-dihydropteridine diphosphate and 4-aminobenzoate: step 1/2.</text>
</comment>
<dbReference type="PANTHER" id="PTHR20941:SF1">
    <property type="entry name" value="FOLIC ACID SYNTHESIS PROTEIN FOL1"/>
    <property type="match status" value="1"/>
</dbReference>
<keyword evidence="8" id="KW-0289">Folate biosynthesis</keyword>
<evidence type="ECO:0000256" key="4">
    <source>
        <dbReference type="ARBA" id="ARBA00012458"/>
    </source>
</evidence>
<dbReference type="InterPro" id="IPR006390">
    <property type="entry name" value="DHP_synth_dom"/>
</dbReference>
<dbReference type="GO" id="GO:0004156">
    <property type="term" value="F:dihydropteroate synthase activity"/>
    <property type="evidence" value="ECO:0007669"/>
    <property type="project" value="UniProtKB-EC"/>
</dbReference>
<evidence type="ECO:0000256" key="3">
    <source>
        <dbReference type="ARBA" id="ARBA00004763"/>
    </source>
</evidence>
<reference evidence="10 11" key="1">
    <citation type="submission" date="2024-12" db="EMBL/GenBank/DDBJ databases">
        <authorList>
            <person name="Hu S."/>
        </authorList>
    </citation>
    <scope>NUCLEOTIDE SEQUENCE [LARGE SCALE GENOMIC DNA]</scope>
    <source>
        <strain evidence="10 11">P-25</strain>
    </source>
</reference>
<dbReference type="InterPro" id="IPR011005">
    <property type="entry name" value="Dihydropteroate_synth-like_sf"/>
</dbReference>
<evidence type="ECO:0000256" key="8">
    <source>
        <dbReference type="ARBA" id="ARBA00022909"/>
    </source>
</evidence>
<dbReference type="InterPro" id="IPR000489">
    <property type="entry name" value="Pterin-binding_dom"/>
</dbReference>
<name>A0ABW9JHL8_9SPHI</name>
<feature type="domain" description="Pterin-binding" evidence="9">
    <location>
        <begin position="25"/>
        <end position="277"/>
    </location>
</feature>
<evidence type="ECO:0000256" key="7">
    <source>
        <dbReference type="ARBA" id="ARBA00022842"/>
    </source>
</evidence>
<comment type="caution">
    <text evidence="10">The sequence shown here is derived from an EMBL/GenBank/DDBJ whole genome shotgun (WGS) entry which is preliminary data.</text>
</comment>
<dbReference type="PANTHER" id="PTHR20941">
    <property type="entry name" value="FOLATE SYNTHESIS PROTEINS"/>
    <property type="match status" value="1"/>
</dbReference>
<evidence type="ECO:0000256" key="6">
    <source>
        <dbReference type="ARBA" id="ARBA00022723"/>
    </source>
</evidence>
<dbReference type="EMBL" id="SRMP02000010">
    <property type="protein sequence ID" value="MFN0291236.1"/>
    <property type="molecule type" value="Genomic_DNA"/>
</dbReference>
<dbReference type="InterPro" id="IPR045031">
    <property type="entry name" value="DHP_synth-like"/>
</dbReference>
<dbReference type="EC" id="2.5.1.15" evidence="4"/>
<keyword evidence="6" id="KW-0479">Metal-binding</keyword>
<dbReference type="RefSeq" id="WP_138730442.1">
    <property type="nucleotide sequence ID" value="NZ_SRMP02000010.1"/>
</dbReference>
<evidence type="ECO:0000259" key="9">
    <source>
        <dbReference type="PROSITE" id="PS50972"/>
    </source>
</evidence>